<dbReference type="HAMAP" id="MF_01161">
    <property type="entry name" value="tRNA_Ile_lys_synt"/>
    <property type="match status" value="1"/>
</dbReference>
<dbReference type="EMBL" id="KV427611">
    <property type="protein sequence ID" value="KZT09765.1"/>
    <property type="molecule type" value="Genomic_DNA"/>
</dbReference>
<dbReference type="STRING" id="1314785.A0A165G356"/>
<keyword evidence="3" id="KW-0819">tRNA processing</keyword>
<dbReference type="InterPro" id="IPR011063">
    <property type="entry name" value="TilS/TtcA_N"/>
</dbReference>
<evidence type="ECO:0000256" key="1">
    <source>
        <dbReference type="ARBA" id="ARBA00013267"/>
    </source>
</evidence>
<keyword evidence="2" id="KW-0436">Ligase</keyword>
<feature type="domain" description="tRNA(Ile)-lysidine/2-thiocytidine synthase N-terminal" evidence="7">
    <location>
        <begin position="28"/>
        <end position="235"/>
    </location>
</feature>
<dbReference type="GO" id="GO:0008033">
    <property type="term" value="P:tRNA processing"/>
    <property type="evidence" value="ECO:0007669"/>
    <property type="project" value="UniProtKB-KW"/>
</dbReference>
<evidence type="ECO:0000256" key="5">
    <source>
        <dbReference type="ARBA" id="ARBA00022840"/>
    </source>
</evidence>
<keyword evidence="5" id="KW-0067">ATP-binding</keyword>
<dbReference type="Pfam" id="PF01171">
    <property type="entry name" value="ATP_bind_3"/>
    <property type="match status" value="1"/>
</dbReference>
<dbReference type="CDD" id="cd01992">
    <property type="entry name" value="TilS_N"/>
    <property type="match status" value="1"/>
</dbReference>
<dbReference type="GO" id="GO:0032267">
    <property type="term" value="F:tRNA(Ile)-lysidine synthase activity"/>
    <property type="evidence" value="ECO:0007669"/>
    <property type="project" value="UniProtKB-EC"/>
</dbReference>
<evidence type="ECO:0000259" key="7">
    <source>
        <dbReference type="Pfam" id="PF01171"/>
    </source>
</evidence>
<gene>
    <name evidence="8" type="ORF">LAESUDRAFT_520181</name>
</gene>
<keyword evidence="4" id="KW-0547">Nucleotide-binding</keyword>
<dbReference type="InterPro" id="IPR014729">
    <property type="entry name" value="Rossmann-like_a/b/a_fold"/>
</dbReference>
<dbReference type="GeneID" id="63819813"/>
<dbReference type="InParanoid" id="A0A165G356"/>
<dbReference type="InterPro" id="IPR012795">
    <property type="entry name" value="tRNA_Ile_lys_synt_N"/>
</dbReference>
<dbReference type="RefSeq" id="XP_040767505.1">
    <property type="nucleotide sequence ID" value="XM_040902782.1"/>
</dbReference>
<dbReference type="AlphaFoldDB" id="A0A165G356"/>
<dbReference type="SUPFAM" id="SSF52402">
    <property type="entry name" value="Adenine nucleotide alpha hydrolases-like"/>
    <property type="match status" value="1"/>
</dbReference>
<organism evidence="8 9">
    <name type="scientific">Laetiporus sulphureus 93-53</name>
    <dbReference type="NCBI Taxonomy" id="1314785"/>
    <lineage>
        <taxon>Eukaryota</taxon>
        <taxon>Fungi</taxon>
        <taxon>Dikarya</taxon>
        <taxon>Basidiomycota</taxon>
        <taxon>Agaricomycotina</taxon>
        <taxon>Agaricomycetes</taxon>
        <taxon>Polyporales</taxon>
        <taxon>Laetiporus</taxon>
    </lineage>
</organism>
<comment type="catalytic activity">
    <reaction evidence="6">
        <text>cytidine(34) in tRNA(Ile2) + L-lysine + ATP = lysidine(34) in tRNA(Ile2) + AMP + diphosphate + H(+)</text>
        <dbReference type="Rhea" id="RHEA:43744"/>
        <dbReference type="Rhea" id="RHEA-COMP:10625"/>
        <dbReference type="Rhea" id="RHEA-COMP:10670"/>
        <dbReference type="ChEBI" id="CHEBI:15378"/>
        <dbReference type="ChEBI" id="CHEBI:30616"/>
        <dbReference type="ChEBI" id="CHEBI:32551"/>
        <dbReference type="ChEBI" id="CHEBI:33019"/>
        <dbReference type="ChEBI" id="CHEBI:82748"/>
        <dbReference type="ChEBI" id="CHEBI:83665"/>
        <dbReference type="ChEBI" id="CHEBI:456215"/>
        <dbReference type="EC" id="6.3.4.19"/>
    </reaction>
</comment>
<dbReference type="EC" id="6.3.4.19" evidence="1"/>
<dbReference type="Gene3D" id="3.40.50.620">
    <property type="entry name" value="HUPs"/>
    <property type="match status" value="1"/>
</dbReference>
<evidence type="ECO:0000313" key="8">
    <source>
        <dbReference type="EMBL" id="KZT09765.1"/>
    </source>
</evidence>
<dbReference type="NCBIfam" id="TIGR02432">
    <property type="entry name" value="lysidine_TilS_N"/>
    <property type="match status" value="1"/>
</dbReference>
<keyword evidence="9" id="KW-1185">Reference proteome</keyword>
<evidence type="ECO:0000256" key="4">
    <source>
        <dbReference type="ARBA" id="ARBA00022741"/>
    </source>
</evidence>
<dbReference type="Proteomes" id="UP000076871">
    <property type="component" value="Unassembled WGS sequence"/>
</dbReference>
<sequence>MHTPISSGEFLQLLQRCIPPGGWPSVLAVGNSGGPDSTCLLYLLSSLKQSKQHNMRLPFHLISLHVNHALQASSDAMAECAAQTARSLNIDHHTASIPWGTGPYPPLQEKSKPFERIARNARYQTLFQVMTKYDARAIAYGHHADDQVETAAMRLAMGSGLIGAGAMRPVRRWGMGEQMPLAHFGPASMSRWIVRPLLTVPKDRILATCEKHGLQYVTDPTNFQPSVTIRNAIRHTLAQEQRKGSAAEPSSEAKAKATLRPEVMTAIEKLRARCPSLPYAEALRESVRLGGQYVEQLDTQVTNYLSYCSLPSPPSTVLLNAESLHVIPDMETRIALVRRILRYCSPRLWGSIEAEAKAHRNSLERIVQYVWDTTSNPHMRTRFSSGSNVVWVPGVAEPSGVFRLRHTKFEPFPHVYAWRAQRAPPQAAHAVKLLVRNVTNLLVDHTTPEVQVLWDTRFLLTFHPEKMPQVVREALLAGGSDEQVVIQPTMMWYAPQVVWKRSDGTEEVLADYMWDGFQQKYFTKREAIDGSSWVKMEFIRTLGAI</sequence>
<accession>A0A165G356</accession>
<evidence type="ECO:0000256" key="2">
    <source>
        <dbReference type="ARBA" id="ARBA00022598"/>
    </source>
</evidence>
<reference evidence="8 9" key="1">
    <citation type="journal article" date="2016" name="Mol. Biol. Evol.">
        <title>Comparative Genomics of Early-Diverging Mushroom-Forming Fungi Provides Insights into the Origins of Lignocellulose Decay Capabilities.</title>
        <authorList>
            <person name="Nagy L.G."/>
            <person name="Riley R."/>
            <person name="Tritt A."/>
            <person name="Adam C."/>
            <person name="Daum C."/>
            <person name="Floudas D."/>
            <person name="Sun H."/>
            <person name="Yadav J.S."/>
            <person name="Pangilinan J."/>
            <person name="Larsson K.H."/>
            <person name="Matsuura K."/>
            <person name="Barry K."/>
            <person name="Labutti K."/>
            <person name="Kuo R."/>
            <person name="Ohm R.A."/>
            <person name="Bhattacharya S.S."/>
            <person name="Shirouzu T."/>
            <person name="Yoshinaga Y."/>
            <person name="Martin F.M."/>
            <person name="Grigoriev I.V."/>
            <person name="Hibbett D.S."/>
        </authorList>
    </citation>
    <scope>NUCLEOTIDE SEQUENCE [LARGE SCALE GENOMIC DNA]</scope>
    <source>
        <strain evidence="8 9">93-53</strain>
    </source>
</reference>
<evidence type="ECO:0000313" key="9">
    <source>
        <dbReference type="Proteomes" id="UP000076871"/>
    </source>
</evidence>
<dbReference type="OrthoDB" id="434144at2759"/>
<evidence type="ECO:0000256" key="6">
    <source>
        <dbReference type="ARBA" id="ARBA00048539"/>
    </source>
</evidence>
<dbReference type="PANTHER" id="PTHR43033:SF1">
    <property type="entry name" value="TRNA(ILE)-LYSIDINE SYNTHASE-RELATED"/>
    <property type="match status" value="1"/>
</dbReference>
<dbReference type="InterPro" id="IPR012094">
    <property type="entry name" value="tRNA_Ile_lys_synt"/>
</dbReference>
<dbReference type="PANTHER" id="PTHR43033">
    <property type="entry name" value="TRNA(ILE)-LYSIDINE SYNTHASE-RELATED"/>
    <property type="match status" value="1"/>
</dbReference>
<protein>
    <recommendedName>
        <fullName evidence="1">tRNA(Ile)-lysidine synthetase</fullName>
        <ecNumber evidence="1">6.3.4.19</ecNumber>
    </recommendedName>
</protein>
<evidence type="ECO:0000256" key="3">
    <source>
        <dbReference type="ARBA" id="ARBA00022694"/>
    </source>
</evidence>
<dbReference type="GO" id="GO:0005524">
    <property type="term" value="F:ATP binding"/>
    <property type="evidence" value="ECO:0007669"/>
    <property type="project" value="UniProtKB-KW"/>
</dbReference>
<proteinExistence type="inferred from homology"/>
<name>A0A165G356_9APHY</name>